<keyword evidence="2" id="KW-0560">Oxidoreductase</keyword>
<dbReference type="Gene3D" id="3.90.1170.50">
    <property type="entry name" value="Aldehyde oxidase/xanthine dehydrogenase, a/b hammerhead"/>
    <property type="match status" value="1"/>
</dbReference>
<evidence type="ECO:0000259" key="3">
    <source>
        <dbReference type="SMART" id="SM01008"/>
    </source>
</evidence>
<keyword evidence="1" id="KW-0500">Molybdenum</keyword>
<dbReference type="SUPFAM" id="SSF56003">
    <property type="entry name" value="Molybdenum cofactor-binding domain"/>
    <property type="match status" value="1"/>
</dbReference>
<accession>A0A382UIS4</accession>
<feature type="non-terminal residue" evidence="4">
    <location>
        <position position="276"/>
    </location>
</feature>
<dbReference type="GO" id="GO:0005506">
    <property type="term" value="F:iron ion binding"/>
    <property type="evidence" value="ECO:0007669"/>
    <property type="project" value="InterPro"/>
</dbReference>
<protein>
    <recommendedName>
        <fullName evidence="3">Aldehyde oxidase/xanthine dehydrogenase a/b hammerhead domain-containing protein</fullName>
    </recommendedName>
</protein>
<sequence>MNAMSAQSDAPYKVLGTRPIRHDGLDKVTGQAKYGADVNFTGMLYGKILRSPHAHAVIKSIDASRALEMPGVKSLVTSADLPLLSARPVDVAEGAALNPRFLSNNVLAADKALYKGHAIAAVAADSPHVAEQALALIQVDFEPLPSVLDGKEAMEPGAPILHPRLYLSEGVFFRPGGLLDESEDSTPSNVASHFDLELGDPEQGFAEADVVVERDFHTKTVHQGYIEPHTATARWDPDDRITIWDSSQGHFSMRDLTALVLDLPVSQIKVVPMEVG</sequence>
<dbReference type="SMART" id="SM01008">
    <property type="entry name" value="Ald_Xan_dh_C"/>
    <property type="match status" value="1"/>
</dbReference>
<dbReference type="Pfam" id="PF01315">
    <property type="entry name" value="Ald_Xan_dh_C"/>
    <property type="match status" value="1"/>
</dbReference>
<dbReference type="GO" id="GO:0016491">
    <property type="term" value="F:oxidoreductase activity"/>
    <property type="evidence" value="ECO:0007669"/>
    <property type="project" value="UniProtKB-KW"/>
</dbReference>
<feature type="domain" description="Aldehyde oxidase/xanthine dehydrogenase a/b hammerhead" evidence="3">
    <location>
        <begin position="29"/>
        <end position="145"/>
    </location>
</feature>
<gene>
    <name evidence="4" type="ORF">METZ01_LOCUS387030</name>
</gene>
<organism evidence="4">
    <name type="scientific">marine metagenome</name>
    <dbReference type="NCBI Taxonomy" id="408172"/>
    <lineage>
        <taxon>unclassified sequences</taxon>
        <taxon>metagenomes</taxon>
        <taxon>ecological metagenomes</taxon>
    </lineage>
</organism>
<dbReference type="InterPro" id="IPR016208">
    <property type="entry name" value="Ald_Oxase/xanthine_DH-like"/>
</dbReference>
<proteinExistence type="predicted"/>
<dbReference type="SUPFAM" id="SSF54665">
    <property type="entry name" value="CO dehydrogenase molybdoprotein N-domain-like"/>
    <property type="match status" value="1"/>
</dbReference>
<dbReference type="AlphaFoldDB" id="A0A382UIS4"/>
<dbReference type="InterPro" id="IPR008274">
    <property type="entry name" value="AldOxase/xan_DH_MoCoBD1"/>
</dbReference>
<dbReference type="InterPro" id="IPR000674">
    <property type="entry name" value="Ald_Oxase/Xan_DH_a/b"/>
</dbReference>
<dbReference type="PANTHER" id="PTHR11908:SF132">
    <property type="entry name" value="ALDEHYDE OXIDASE 1-RELATED"/>
    <property type="match status" value="1"/>
</dbReference>
<dbReference type="PANTHER" id="PTHR11908">
    <property type="entry name" value="XANTHINE DEHYDROGENASE"/>
    <property type="match status" value="1"/>
</dbReference>
<reference evidence="4" key="1">
    <citation type="submission" date="2018-05" db="EMBL/GenBank/DDBJ databases">
        <authorList>
            <person name="Lanie J.A."/>
            <person name="Ng W.-L."/>
            <person name="Kazmierczak K.M."/>
            <person name="Andrzejewski T.M."/>
            <person name="Davidsen T.M."/>
            <person name="Wayne K.J."/>
            <person name="Tettelin H."/>
            <person name="Glass J.I."/>
            <person name="Rusch D."/>
            <person name="Podicherti R."/>
            <person name="Tsui H.-C.T."/>
            <person name="Winkler M.E."/>
        </authorList>
    </citation>
    <scope>NUCLEOTIDE SEQUENCE</scope>
</reference>
<dbReference type="EMBL" id="UINC01144577">
    <property type="protein sequence ID" value="SVD34176.1"/>
    <property type="molecule type" value="Genomic_DNA"/>
</dbReference>
<dbReference type="Pfam" id="PF02738">
    <property type="entry name" value="MoCoBD_1"/>
    <property type="match status" value="1"/>
</dbReference>
<dbReference type="InterPro" id="IPR036856">
    <property type="entry name" value="Ald_Oxase/Xan_DH_a/b_sf"/>
</dbReference>
<evidence type="ECO:0000256" key="2">
    <source>
        <dbReference type="ARBA" id="ARBA00023002"/>
    </source>
</evidence>
<evidence type="ECO:0000313" key="4">
    <source>
        <dbReference type="EMBL" id="SVD34176.1"/>
    </source>
</evidence>
<evidence type="ECO:0000256" key="1">
    <source>
        <dbReference type="ARBA" id="ARBA00022505"/>
    </source>
</evidence>
<name>A0A382UIS4_9ZZZZ</name>
<dbReference type="InterPro" id="IPR037165">
    <property type="entry name" value="AldOxase/xan_DH_Mopterin-bd_sf"/>
</dbReference>
<dbReference type="Gene3D" id="3.30.365.10">
    <property type="entry name" value="Aldehyde oxidase/xanthine dehydrogenase, molybdopterin binding domain"/>
    <property type="match status" value="2"/>
</dbReference>